<organism evidence="7 8">
    <name type="scientific">Aeoliella mucimassa</name>
    <dbReference type="NCBI Taxonomy" id="2527972"/>
    <lineage>
        <taxon>Bacteria</taxon>
        <taxon>Pseudomonadati</taxon>
        <taxon>Planctomycetota</taxon>
        <taxon>Planctomycetia</taxon>
        <taxon>Pirellulales</taxon>
        <taxon>Lacipirellulaceae</taxon>
        <taxon>Aeoliella</taxon>
    </lineage>
</organism>
<evidence type="ECO:0000256" key="4">
    <source>
        <dbReference type="ARBA" id="ARBA00023163"/>
    </source>
</evidence>
<dbReference type="NCBIfam" id="TIGR02937">
    <property type="entry name" value="sigma70-ECF"/>
    <property type="match status" value="1"/>
</dbReference>
<dbReference type="CDD" id="cd06171">
    <property type="entry name" value="Sigma70_r4"/>
    <property type="match status" value="1"/>
</dbReference>
<name>A0A518AND1_9BACT</name>
<dbReference type="KEGG" id="amuc:Pan181_24310"/>
<dbReference type="SUPFAM" id="SSF88659">
    <property type="entry name" value="Sigma3 and sigma4 domains of RNA polymerase sigma factors"/>
    <property type="match status" value="1"/>
</dbReference>
<feature type="domain" description="RNA polymerase sigma-70 region 2" evidence="5">
    <location>
        <begin position="15"/>
        <end position="79"/>
    </location>
</feature>
<evidence type="ECO:0000256" key="3">
    <source>
        <dbReference type="ARBA" id="ARBA00023082"/>
    </source>
</evidence>
<evidence type="ECO:0000256" key="1">
    <source>
        <dbReference type="ARBA" id="ARBA00010641"/>
    </source>
</evidence>
<dbReference type="InterPro" id="IPR013324">
    <property type="entry name" value="RNA_pol_sigma_r3/r4-like"/>
</dbReference>
<feature type="domain" description="RNA polymerase sigma factor 70 region 4 type 2" evidence="6">
    <location>
        <begin position="108"/>
        <end position="161"/>
    </location>
</feature>
<dbReference type="Pfam" id="PF04542">
    <property type="entry name" value="Sigma70_r2"/>
    <property type="match status" value="1"/>
</dbReference>
<keyword evidence="2" id="KW-0805">Transcription regulation</keyword>
<keyword evidence="8" id="KW-1185">Reference proteome</keyword>
<dbReference type="InterPro" id="IPR036388">
    <property type="entry name" value="WH-like_DNA-bd_sf"/>
</dbReference>
<proteinExistence type="inferred from homology"/>
<dbReference type="GO" id="GO:0003677">
    <property type="term" value="F:DNA binding"/>
    <property type="evidence" value="ECO:0007669"/>
    <property type="project" value="InterPro"/>
</dbReference>
<evidence type="ECO:0000259" key="5">
    <source>
        <dbReference type="Pfam" id="PF04542"/>
    </source>
</evidence>
<dbReference type="PANTHER" id="PTHR43133">
    <property type="entry name" value="RNA POLYMERASE ECF-TYPE SIGMA FACTO"/>
    <property type="match status" value="1"/>
</dbReference>
<protein>
    <submittedName>
        <fullName evidence="7">RNA polymerase sigma factor SigM</fullName>
    </submittedName>
</protein>
<accession>A0A518AND1</accession>
<dbReference type="InterPro" id="IPR014284">
    <property type="entry name" value="RNA_pol_sigma-70_dom"/>
</dbReference>
<dbReference type="AlphaFoldDB" id="A0A518AND1"/>
<dbReference type="GO" id="GO:0016987">
    <property type="term" value="F:sigma factor activity"/>
    <property type="evidence" value="ECO:0007669"/>
    <property type="project" value="UniProtKB-KW"/>
</dbReference>
<dbReference type="OrthoDB" id="6383365at2"/>
<dbReference type="EMBL" id="CP036278">
    <property type="protein sequence ID" value="QDU56223.1"/>
    <property type="molecule type" value="Genomic_DNA"/>
</dbReference>
<comment type="similarity">
    <text evidence="1">Belongs to the sigma-70 factor family. ECF subfamily.</text>
</comment>
<dbReference type="PANTHER" id="PTHR43133:SF51">
    <property type="entry name" value="RNA POLYMERASE SIGMA FACTOR"/>
    <property type="match status" value="1"/>
</dbReference>
<dbReference type="SUPFAM" id="SSF88946">
    <property type="entry name" value="Sigma2 domain of RNA polymerase sigma factors"/>
    <property type="match status" value="1"/>
</dbReference>
<reference evidence="7 8" key="1">
    <citation type="submission" date="2019-02" db="EMBL/GenBank/DDBJ databases">
        <title>Deep-cultivation of Planctomycetes and their phenomic and genomic characterization uncovers novel biology.</title>
        <authorList>
            <person name="Wiegand S."/>
            <person name="Jogler M."/>
            <person name="Boedeker C."/>
            <person name="Pinto D."/>
            <person name="Vollmers J."/>
            <person name="Rivas-Marin E."/>
            <person name="Kohn T."/>
            <person name="Peeters S.H."/>
            <person name="Heuer A."/>
            <person name="Rast P."/>
            <person name="Oberbeckmann S."/>
            <person name="Bunk B."/>
            <person name="Jeske O."/>
            <person name="Meyerdierks A."/>
            <person name="Storesund J.E."/>
            <person name="Kallscheuer N."/>
            <person name="Luecker S."/>
            <person name="Lage O.M."/>
            <person name="Pohl T."/>
            <person name="Merkel B.J."/>
            <person name="Hornburger P."/>
            <person name="Mueller R.-W."/>
            <person name="Bruemmer F."/>
            <person name="Labrenz M."/>
            <person name="Spormann A.M."/>
            <person name="Op den Camp H."/>
            <person name="Overmann J."/>
            <person name="Amann R."/>
            <person name="Jetten M.S.M."/>
            <person name="Mascher T."/>
            <person name="Medema M.H."/>
            <person name="Devos D.P."/>
            <person name="Kaster A.-K."/>
            <person name="Ovreas L."/>
            <person name="Rohde M."/>
            <person name="Galperin M.Y."/>
            <person name="Jogler C."/>
        </authorList>
    </citation>
    <scope>NUCLEOTIDE SEQUENCE [LARGE SCALE GENOMIC DNA]</scope>
    <source>
        <strain evidence="7 8">Pan181</strain>
    </source>
</reference>
<dbReference type="InterPro" id="IPR039425">
    <property type="entry name" value="RNA_pol_sigma-70-like"/>
</dbReference>
<dbReference type="InterPro" id="IPR013325">
    <property type="entry name" value="RNA_pol_sigma_r2"/>
</dbReference>
<sequence length="175" mass="19990">MEKQLTAEELAQMWTAALPAVVAFVRAEIRNRHDVEDVVQEIGHAVVKSADRYDAERPFLSWVFGVTRRQLLRYYRKQSSDRGVFSSELVEGLATAYEQLLPQIPARREALDQCVEHLKSNQKVAIQLFYHDELSQAEIAEEIGITKSSVGVLLHRARENLKECIRRRLGQGQSS</sequence>
<evidence type="ECO:0000313" key="8">
    <source>
        <dbReference type="Proteomes" id="UP000315750"/>
    </source>
</evidence>
<dbReference type="InterPro" id="IPR013249">
    <property type="entry name" value="RNA_pol_sigma70_r4_t2"/>
</dbReference>
<evidence type="ECO:0000313" key="7">
    <source>
        <dbReference type="EMBL" id="QDU56223.1"/>
    </source>
</evidence>
<dbReference type="Proteomes" id="UP000315750">
    <property type="component" value="Chromosome"/>
</dbReference>
<dbReference type="GO" id="GO:0006352">
    <property type="term" value="P:DNA-templated transcription initiation"/>
    <property type="evidence" value="ECO:0007669"/>
    <property type="project" value="InterPro"/>
</dbReference>
<dbReference type="Gene3D" id="1.10.10.10">
    <property type="entry name" value="Winged helix-like DNA-binding domain superfamily/Winged helix DNA-binding domain"/>
    <property type="match status" value="1"/>
</dbReference>
<evidence type="ECO:0000256" key="2">
    <source>
        <dbReference type="ARBA" id="ARBA00023015"/>
    </source>
</evidence>
<dbReference type="Gene3D" id="1.10.1740.10">
    <property type="match status" value="1"/>
</dbReference>
<gene>
    <name evidence="7" type="primary">sigM_1</name>
    <name evidence="7" type="ORF">Pan181_24310</name>
</gene>
<dbReference type="RefSeq" id="WP_145246986.1">
    <property type="nucleotide sequence ID" value="NZ_CP036278.1"/>
</dbReference>
<dbReference type="Pfam" id="PF08281">
    <property type="entry name" value="Sigma70_r4_2"/>
    <property type="match status" value="1"/>
</dbReference>
<dbReference type="InterPro" id="IPR007627">
    <property type="entry name" value="RNA_pol_sigma70_r2"/>
</dbReference>
<keyword evidence="4" id="KW-0804">Transcription</keyword>
<keyword evidence="3" id="KW-0731">Sigma factor</keyword>
<evidence type="ECO:0000259" key="6">
    <source>
        <dbReference type="Pfam" id="PF08281"/>
    </source>
</evidence>